<dbReference type="Pfam" id="PF14832">
    <property type="entry name" value="Tautomerase_3"/>
    <property type="match status" value="1"/>
</dbReference>
<reference evidence="2 3" key="1">
    <citation type="journal article" date="2016" name="Genome Biol. Evol.">
        <title>Divergent and convergent evolution of fungal pathogenicity.</title>
        <authorList>
            <person name="Shang Y."/>
            <person name="Xiao G."/>
            <person name="Zheng P."/>
            <person name="Cen K."/>
            <person name="Zhan S."/>
            <person name="Wang C."/>
        </authorList>
    </citation>
    <scope>NUCLEOTIDE SEQUENCE [LARGE SCALE GENOMIC DNA]</scope>
    <source>
        <strain evidence="2 3">ARSEF 2679</strain>
    </source>
</reference>
<feature type="domain" description="Tautomerase cis-CaaD-like" evidence="1">
    <location>
        <begin position="1"/>
        <end position="150"/>
    </location>
</feature>
<evidence type="ECO:0000313" key="3">
    <source>
        <dbReference type="Proteomes" id="UP000076744"/>
    </source>
</evidence>
<organism evidence="2 3">
    <name type="scientific">Cordyceps fumosorosea (strain ARSEF 2679)</name>
    <name type="common">Isaria fumosorosea</name>
    <dbReference type="NCBI Taxonomy" id="1081104"/>
    <lineage>
        <taxon>Eukaryota</taxon>
        <taxon>Fungi</taxon>
        <taxon>Dikarya</taxon>
        <taxon>Ascomycota</taxon>
        <taxon>Pezizomycotina</taxon>
        <taxon>Sordariomycetes</taxon>
        <taxon>Hypocreomycetidae</taxon>
        <taxon>Hypocreales</taxon>
        <taxon>Cordycipitaceae</taxon>
        <taxon>Cordyceps</taxon>
    </lineage>
</organism>
<evidence type="ECO:0000259" key="1">
    <source>
        <dbReference type="Pfam" id="PF14832"/>
    </source>
</evidence>
<dbReference type="Proteomes" id="UP000076744">
    <property type="component" value="Unassembled WGS sequence"/>
</dbReference>
<dbReference type="InterPro" id="IPR028116">
    <property type="entry name" value="Cis-CaaD-like"/>
</dbReference>
<dbReference type="InterPro" id="IPR014347">
    <property type="entry name" value="Tautomerase/MIF_sf"/>
</dbReference>
<dbReference type="Gene3D" id="3.30.429.10">
    <property type="entry name" value="Macrophage Migration Inhibitory Factor"/>
    <property type="match status" value="1"/>
</dbReference>
<evidence type="ECO:0000313" key="2">
    <source>
        <dbReference type="EMBL" id="OAA69608.1"/>
    </source>
</evidence>
<protein>
    <submittedName>
        <fullName evidence="2">Tautomerase</fullName>
    </submittedName>
</protein>
<dbReference type="AlphaFoldDB" id="A0A168B4K3"/>
<dbReference type="SUPFAM" id="SSF55331">
    <property type="entry name" value="Tautomerase/MIF"/>
    <property type="match status" value="1"/>
</dbReference>
<proteinExistence type="predicted"/>
<gene>
    <name evidence="2" type="ORF">ISF_02878</name>
</gene>
<name>A0A168B4K3_CORFA</name>
<accession>A0A168B4K3</accession>
<dbReference type="OrthoDB" id="5091964at2759"/>
<keyword evidence="3" id="KW-1185">Reference proteome</keyword>
<comment type="caution">
    <text evidence="2">The sequence shown here is derived from an EMBL/GenBank/DDBJ whole genome shotgun (WGS) entry which is preliminary data.</text>
</comment>
<sequence length="176" mass="19391">MPLFEVHHSFALTDAQKQSLAEAITAAHVDEFNAPPIFVNVRFIDTRGAPPNTFYVAGRPAGPGPLPNGILYHARYSTARTKERFDRVTARIEKAWYETVGKGGGKGHPHLTEDKSVWLHAIGVTPTIASREAGFNMPTPEGDKAWIEENLPEFERLAAGGSEMFKALLEDIPKLK</sequence>
<dbReference type="RefSeq" id="XP_018706212.1">
    <property type="nucleotide sequence ID" value="XM_018846484.1"/>
</dbReference>
<dbReference type="EMBL" id="AZHB01000005">
    <property type="protein sequence ID" value="OAA69608.1"/>
    <property type="molecule type" value="Genomic_DNA"/>
</dbReference>
<dbReference type="GeneID" id="30019170"/>